<evidence type="ECO:0000313" key="3">
    <source>
        <dbReference type="Proteomes" id="UP000620124"/>
    </source>
</evidence>
<reference evidence="2" key="1">
    <citation type="submission" date="2020-05" db="EMBL/GenBank/DDBJ databases">
        <title>Mycena genomes resolve the evolution of fungal bioluminescence.</title>
        <authorList>
            <person name="Tsai I.J."/>
        </authorList>
    </citation>
    <scope>NUCLEOTIDE SEQUENCE</scope>
    <source>
        <strain evidence="2">CCC161011</strain>
    </source>
</reference>
<feature type="compositionally biased region" description="Low complexity" evidence="1">
    <location>
        <begin position="1"/>
        <end position="19"/>
    </location>
</feature>
<dbReference type="Proteomes" id="UP000620124">
    <property type="component" value="Unassembled WGS sequence"/>
</dbReference>
<feature type="region of interest" description="Disordered" evidence="1">
    <location>
        <begin position="44"/>
        <end position="149"/>
    </location>
</feature>
<protein>
    <submittedName>
        <fullName evidence="2">Uncharacterized protein</fullName>
    </submittedName>
</protein>
<sequence>MTSASSSTTSLVSNTTASSRAPLTAAQSKDFQSAFASLQSTYGFSGTAPSPVQKETSSVPRPDAASPATHPTTKDFQSAFADLQSTYGFGGAVPSPVPKPKKQGNTSGSLFSKFTRSSKPQAAGFSTSTSAPKTKVRAVPRPTQHMVVL</sequence>
<comment type="caution">
    <text evidence="2">The sequence shown here is derived from an EMBL/GenBank/DDBJ whole genome shotgun (WGS) entry which is preliminary data.</text>
</comment>
<dbReference type="AlphaFoldDB" id="A0A8H6YC45"/>
<accession>A0A8H6YC45</accession>
<proteinExistence type="predicted"/>
<evidence type="ECO:0000313" key="2">
    <source>
        <dbReference type="EMBL" id="KAF7357008.1"/>
    </source>
</evidence>
<feature type="compositionally biased region" description="Polar residues" evidence="1">
    <location>
        <begin position="103"/>
        <end position="132"/>
    </location>
</feature>
<feature type="region of interest" description="Disordered" evidence="1">
    <location>
        <begin position="1"/>
        <end position="29"/>
    </location>
</feature>
<organism evidence="2 3">
    <name type="scientific">Mycena venus</name>
    <dbReference type="NCBI Taxonomy" id="2733690"/>
    <lineage>
        <taxon>Eukaryota</taxon>
        <taxon>Fungi</taxon>
        <taxon>Dikarya</taxon>
        <taxon>Basidiomycota</taxon>
        <taxon>Agaricomycotina</taxon>
        <taxon>Agaricomycetes</taxon>
        <taxon>Agaricomycetidae</taxon>
        <taxon>Agaricales</taxon>
        <taxon>Marasmiineae</taxon>
        <taxon>Mycenaceae</taxon>
        <taxon>Mycena</taxon>
    </lineage>
</organism>
<gene>
    <name evidence="2" type="ORF">MVEN_01037400</name>
</gene>
<dbReference type="EMBL" id="JACAZI010000007">
    <property type="protein sequence ID" value="KAF7357008.1"/>
    <property type="molecule type" value="Genomic_DNA"/>
</dbReference>
<keyword evidence="3" id="KW-1185">Reference proteome</keyword>
<dbReference type="OrthoDB" id="3215388at2759"/>
<feature type="compositionally biased region" description="Polar residues" evidence="1">
    <location>
        <begin position="44"/>
        <end position="59"/>
    </location>
</feature>
<name>A0A8H6YC45_9AGAR</name>
<evidence type="ECO:0000256" key="1">
    <source>
        <dbReference type="SAM" id="MobiDB-lite"/>
    </source>
</evidence>